<keyword evidence="2" id="KW-1185">Reference proteome</keyword>
<reference evidence="3" key="1">
    <citation type="submission" date="2022-11" db="UniProtKB">
        <authorList>
            <consortium name="WormBaseParasite"/>
        </authorList>
    </citation>
    <scope>IDENTIFICATION</scope>
</reference>
<dbReference type="AlphaFoldDB" id="A0A915HG56"/>
<name>A0A915HG56_ROMCU</name>
<sequence length="155" mass="17045">MKKVKLKLPSLKSTSKGIAEDLKAIREALNVRPVKEETKSKATASSAPKAPKKSTAEVKVENTTDGTGRPVRQRKPNQRYTDLASELEKPSRKRTISAISTASSDDYVESPRKKQAKKIALSPTKKKNLTPKTATKKRAISRTTPARADTEESDE</sequence>
<evidence type="ECO:0000313" key="2">
    <source>
        <dbReference type="Proteomes" id="UP000887565"/>
    </source>
</evidence>
<proteinExistence type="predicted"/>
<protein>
    <submittedName>
        <fullName evidence="3">Uncharacterized protein</fullName>
    </submittedName>
</protein>
<dbReference type="WBParaSite" id="nRc.2.0.1.t00625-RA">
    <property type="protein sequence ID" value="nRc.2.0.1.t00625-RA"/>
    <property type="gene ID" value="nRc.2.0.1.g00625"/>
</dbReference>
<feature type="region of interest" description="Disordered" evidence="1">
    <location>
        <begin position="29"/>
        <end position="155"/>
    </location>
</feature>
<organism evidence="2 3">
    <name type="scientific">Romanomermis culicivorax</name>
    <name type="common">Nematode worm</name>
    <dbReference type="NCBI Taxonomy" id="13658"/>
    <lineage>
        <taxon>Eukaryota</taxon>
        <taxon>Metazoa</taxon>
        <taxon>Ecdysozoa</taxon>
        <taxon>Nematoda</taxon>
        <taxon>Enoplea</taxon>
        <taxon>Dorylaimia</taxon>
        <taxon>Mermithida</taxon>
        <taxon>Mermithoidea</taxon>
        <taxon>Mermithidae</taxon>
        <taxon>Romanomermis</taxon>
    </lineage>
</organism>
<evidence type="ECO:0000313" key="3">
    <source>
        <dbReference type="WBParaSite" id="nRc.2.0.1.t00625-RA"/>
    </source>
</evidence>
<evidence type="ECO:0000256" key="1">
    <source>
        <dbReference type="SAM" id="MobiDB-lite"/>
    </source>
</evidence>
<feature type="compositionally biased region" description="Basic residues" evidence="1">
    <location>
        <begin position="124"/>
        <end position="140"/>
    </location>
</feature>
<accession>A0A915HG56</accession>
<dbReference type="Proteomes" id="UP000887565">
    <property type="component" value="Unplaced"/>
</dbReference>